<keyword evidence="2 4" id="KW-0238">DNA-binding</keyword>
<dbReference type="GO" id="GO:0000976">
    <property type="term" value="F:transcription cis-regulatory region binding"/>
    <property type="evidence" value="ECO:0007669"/>
    <property type="project" value="TreeGrafter"/>
</dbReference>
<evidence type="ECO:0000259" key="5">
    <source>
        <dbReference type="PROSITE" id="PS50977"/>
    </source>
</evidence>
<dbReference type="NCBIfam" id="TIGR03968">
    <property type="entry name" value="mycofact_TetR"/>
    <property type="match status" value="1"/>
</dbReference>
<keyword evidence="1" id="KW-0805">Transcription regulation</keyword>
<reference evidence="6 7" key="1">
    <citation type="submission" date="2020-02" db="EMBL/GenBank/DDBJ databases">
        <title>Geodermatophilus sabuli CPCC 205279 I12A-02694.</title>
        <authorList>
            <person name="Jiang Z."/>
        </authorList>
    </citation>
    <scope>NUCLEOTIDE SEQUENCE [LARGE SCALE GENOMIC DNA]</scope>
    <source>
        <strain evidence="6 7">I12A-02694</strain>
    </source>
</reference>
<dbReference type="InterPro" id="IPR001647">
    <property type="entry name" value="HTH_TetR"/>
</dbReference>
<dbReference type="EMBL" id="JAAGWF010000019">
    <property type="protein sequence ID" value="NEK59618.1"/>
    <property type="molecule type" value="Genomic_DNA"/>
</dbReference>
<accession>A0A7K3W4P3</accession>
<dbReference type="Gene3D" id="1.10.10.60">
    <property type="entry name" value="Homeodomain-like"/>
    <property type="match status" value="1"/>
</dbReference>
<dbReference type="InterPro" id="IPR009057">
    <property type="entry name" value="Homeodomain-like_sf"/>
</dbReference>
<feature type="domain" description="HTH tetR-type" evidence="5">
    <location>
        <begin position="33"/>
        <end position="93"/>
    </location>
</feature>
<keyword evidence="7" id="KW-1185">Reference proteome</keyword>
<comment type="caution">
    <text evidence="6">The sequence shown here is derived from an EMBL/GenBank/DDBJ whole genome shotgun (WGS) entry which is preliminary data.</text>
</comment>
<dbReference type="PROSITE" id="PS50977">
    <property type="entry name" value="HTH_TETR_2"/>
    <property type="match status" value="1"/>
</dbReference>
<dbReference type="InterPro" id="IPR050109">
    <property type="entry name" value="HTH-type_TetR-like_transc_reg"/>
</dbReference>
<dbReference type="InterPro" id="IPR023772">
    <property type="entry name" value="DNA-bd_HTH_TetR-type_CS"/>
</dbReference>
<name>A0A7K3W4P3_9ACTN</name>
<proteinExistence type="predicted"/>
<dbReference type="PANTHER" id="PTHR30055:SF238">
    <property type="entry name" value="MYCOFACTOCIN BIOSYNTHESIS TRANSCRIPTIONAL REGULATOR MFTR-RELATED"/>
    <property type="match status" value="1"/>
</dbReference>
<dbReference type="Proteomes" id="UP000470246">
    <property type="component" value="Unassembled WGS sequence"/>
</dbReference>
<evidence type="ECO:0000313" key="6">
    <source>
        <dbReference type="EMBL" id="NEK59618.1"/>
    </source>
</evidence>
<dbReference type="Gene3D" id="1.10.357.10">
    <property type="entry name" value="Tetracycline Repressor, domain 2"/>
    <property type="match status" value="1"/>
</dbReference>
<dbReference type="PROSITE" id="PS01081">
    <property type="entry name" value="HTH_TETR_1"/>
    <property type="match status" value="1"/>
</dbReference>
<sequence>MRSDGWPSARAHRIGGPVSQDVPVTELLPDARADTRARIEQAALELFARKGFEQVTTDEIADAAGISRRTFFRYFATKADAVWGDFSLHVERLDRLLSAARAEQPVLASICAAYVEVNDYSAGDLPMLRQRMALILGEPALQAHSQVRYADVDRVVAEHVARRTGESPGALLPRLVATSSRAAATTAFEVWLADGTTTLADDLHAAFDQLAAGFPTLRSG</sequence>
<dbReference type="SUPFAM" id="SSF46689">
    <property type="entry name" value="Homeodomain-like"/>
    <property type="match status" value="1"/>
</dbReference>
<gene>
    <name evidence="6" type="primary">mftR</name>
    <name evidence="6" type="ORF">GCU56_17310</name>
</gene>
<evidence type="ECO:0000313" key="7">
    <source>
        <dbReference type="Proteomes" id="UP000470246"/>
    </source>
</evidence>
<dbReference type="PRINTS" id="PR00455">
    <property type="entry name" value="HTHTETR"/>
</dbReference>
<evidence type="ECO:0000256" key="2">
    <source>
        <dbReference type="ARBA" id="ARBA00023125"/>
    </source>
</evidence>
<dbReference type="InterPro" id="IPR041347">
    <property type="entry name" value="MftR_C"/>
</dbReference>
<evidence type="ECO:0000256" key="4">
    <source>
        <dbReference type="PROSITE-ProRule" id="PRU00335"/>
    </source>
</evidence>
<evidence type="ECO:0000256" key="3">
    <source>
        <dbReference type="ARBA" id="ARBA00023163"/>
    </source>
</evidence>
<dbReference type="GO" id="GO:0003700">
    <property type="term" value="F:DNA-binding transcription factor activity"/>
    <property type="evidence" value="ECO:0007669"/>
    <property type="project" value="TreeGrafter"/>
</dbReference>
<protein>
    <submittedName>
        <fullName evidence="6">Mycofactocin system transcriptional regulator</fullName>
    </submittedName>
</protein>
<dbReference type="Pfam" id="PF00440">
    <property type="entry name" value="TetR_N"/>
    <property type="match status" value="1"/>
</dbReference>
<keyword evidence="3" id="KW-0804">Transcription</keyword>
<feature type="DNA-binding region" description="H-T-H motif" evidence="4">
    <location>
        <begin position="56"/>
        <end position="75"/>
    </location>
</feature>
<dbReference type="PANTHER" id="PTHR30055">
    <property type="entry name" value="HTH-TYPE TRANSCRIPTIONAL REGULATOR RUTR"/>
    <property type="match status" value="1"/>
</dbReference>
<dbReference type="AlphaFoldDB" id="A0A7K3W4P3"/>
<evidence type="ECO:0000256" key="1">
    <source>
        <dbReference type="ARBA" id="ARBA00023015"/>
    </source>
</evidence>
<organism evidence="6 7">
    <name type="scientific">Geodermatophilus sabuli</name>
    <dbReference type="NCBI Taxonomy" id="1564158"/>
    <lineage>
        <taxon>Bacteria</taxon>
        <taxon>Bacillati</taxon>
        <taxon>Actinomycetota</taxon>
        <taxon>Actinomycetes</taxon>
        <taxon>Geodermatophilales</taxon>
        <taxon>Geodermatophilaceae</taxon>
        <taxon>Geodermatophilus</taxon>
    </lineage>
</organism>
<dbReference type="Pfam" id="PF17754">
    <property type="entry name" value="TetR_C_14"/>
    <property type="match status" value="1"/>
</dbReference>
<dbReference type="InterPro" id="IPR023851">
    <property type="entry name" value="Tscrpt_reg_TetR-type"/>
</dbReference>